<dbReference type="InterPro" id="IPR013658">
    <property type="entry name" value="SGL"/>
</dbReference>
<accession>A0AAE3NW86</accession>
<dbReference type="Pfam" id="PF08450">
    <property type="entry name" value="SGL"/>
    <property type="match status" value="1"/>
</dbReference>
<dbReference type="AlphaFoldDB" id="A0AAE3NW86"/>
<evidence type="ECO:0000259" key="2">
    <source>
        <dbReference type="Pfam" id="PF08450"/>
    </source>
</evidence>
<dbReference type="PANTHER" id="PTHR47572:SF5">
    <property type="entry name" value="BLR2277 PROTEIN"/>
    <property type="match status" value="1"/>
</dbReference>
<dbReference type="EMBL" id="JARGYC010000041">
    <property type="protein sequence ID" value="MDF0602085.1"/>
    <property type="molecule type" value="Genomic_DNA"/>
</dbReference>
<reference evidence="3" key="1">
    <citation type="submission" date="2023-03" db="EMBL/GenBank/DDBJ databases">
        <title>Multiphase analysis and comparison of six strains from genera Psychromarinibacter, Lutimaribacter, and Maritimibacter, including a novel species: Psychromarinibacter sediminicola sp. nov.</title>
        <authorList>
            <person name="Wang Y.-H."/>
            <person name="Ye M.-Q."/>
            <person name="Du Z.-J."/>
        </authorList>
    </citation>
    <scope>NUCLEOTIDE SEQUENCE</scope>
    <source>
        <strain evidence="3">C21-152</strain>
    </source>
</reference>
<feature type="region of interest" description="Disordered" evidence="1">
    <location>
        <begin position="24"/>
        <end position="43"/>
    </location>
</feature>
<evidence type="ECO:0000313" key="3">
    <source>
        <dbReference type="EMBL" id="MDF0602085.1"/>
    </source>
</evidence>
<dbReference type="Proteomes" id="UP001220964">
    <property type="component" value="Unassembled WGS sequence"/>
</dbReference>
<protein>
    <submittedName>
        <fullName evidence="3">SMP-30/gluconolactonase/LRE family protein</fullName>
    </submittedName>
</protein>
<proteinExistence type="predicted"/>
<keyword evidence="4" id="KW-1185">Reference proteome</keyword>
<sequence length="305" mass="32853">MFTPPPAKQATVFAPLPEELRMKGEPSEWRDGQPGALPEHSLLEGPAFDREGNLWCVDIAYGRIFRVSPDGGFETMITYDGEPNGLAFHADGRLFVADYKNGIMVFDPATGRIAPFLQRHHLERLKAVNDLAFSRSGDLYFTDQGLTGLHDPTGRVFRVRADGTVDMLLSNVPSPNGLVMAPDEETLYVAVTRANAIWRVPLMPDGGVAKVGLFIQLSGGGGPDGLAIDAEGGLAICHIGLGVVWLMTPRGEPALRIDSPAGLHTTNAAFLPNGGREMVITESETGTILRCEVPKPGLPLFGDQR</sequence>
<dbReference type="PANTHER" id="PTHR47572">
    <property type="entry name" value="LIPOPROTEIN-RELATED"/>
    <property type="match status" value="1"/>
</dbReference>
<dbReference type="Gene3D" id="2.120.10.30">
    <property type="entry name" value="TolB, C-terminal domain"/>
    <property type="match status" value="1"/>
</dbReference>
<evidence type="ECO:0000256" key="1">
    <source>
        <dbReference type="SAM" id="MobiDB-lite"/>
    </source>
</evidence>
<dbReference type="SUPFAM" id="SSF63829">
    <property type="entry name" value="Calcium-dependent phosphotriesterase"/>
    <property type="match status" value="1"/>
</dbReference>
<dbReference type="RefSeq" id="WP_275568222.1">
    <property type="nucleotide sequence ID" value="NZ_JARGYC010000041.1"/>
</dbReference>
<evidence type="ECO:0000313" key="4">
    <source>
        <dbReference type="Proteomes" id="UP001220964"/>
    </source>
</evidence>
<comment type="caution">
    <text evidence="3">The sequence shown here is derived from an EMBL/GenBank/DDBJ whole genome shotgun (WGS) entry which is preliminary data.</text>
</comment>
<dbReference type="InterPro" id="IPR051262">
    <property type="entry name" value="SMP-30/CGR1_Lactonase"/>
</dbReference>
<organism evidence="3 4">
    <name type="scientific">Psychromarinibacter sediminicola</name>
    <dbReference type="NCBI Taxonomy" id="3033385"/>
    <lineage>
        <taxon>Bacteria</taxon>
        <taxon>Pseudomonadati</taxon>
        <taxon>Pseudomonadota</taxon>
        <taxon>Alphaproteobacteria</taxon>
        <taxon>Rhodobacterales</taxon>
        <taxon>Paracoccaceae</taxon>
        <taxon>Psychromarinibacter</taxon>
    </lineage>
</organism>
<gene>
    <name evidence="3" type="ORF">P1J78_15190</name>
</gene>
<feature type="domain" description="SMP-30/Gluconolactonase/LRE-like region" evidence="2">
    <location>
        <begin position="44"/>
        <end position="282"/>
    </location>
</feature>
<name>A0AAE3NW86_9RHOB</name>
<dbReference type="InterPro" id="IPR011042">
    <property type="entry name" value="6-blade_b-propeller_TolB-like"/>
</dbReference>